<accession>A0A6J6J1N6</accession>
<dbReference type="AlphaFoldDB" id="A0A6J6J1N6"/>
<evidence type="ECO:0000313" key="2">
    <source>
        <dbReference type="EMBL" id="CAB4630706.1"/>
    </source>
</evidence>
<gene>
    <name evidence="2" type="ORF">UFOPK2032_00576</name>
</gene>
<dbReference type="EMBL" id="CAEZVM010000015">
    <property type="protein sequence ID" value="CAB4630706.1"/>
    <property type="molecule type" value="Genomic_DNA"/>
</dbReference>
<feature type="compositionally biased region" description="Basic and acidic residues" evidence="1">
    <location>
        <begin position="19"/>
        <end position="38"/>
    </location>
</feature>
<proteinExistence type="predicted"/>
<evidence type="ECO:0000256" key="1">
    <source>
        <dbReference type="SAM" id="MobiDB-lite"/>
    </source>
</evidence>
<reference evidence="2" key="1">
    <citation type="submission" date="2020-05" db="EMBL/GenBank/DDBJ databases">
        <authorList>
            <person name="Chiriac C."/>
            <person name="Salcher M."/>
            <person name="Ghai R."/>
            <person name="Kavagutti S V."/>
        </authorList>
    </citation>
    <scope>NUCLEOTIDE SEQUENCE</scope>
</reference>
<protein>
    <submittedName>
        <fullName evidence="2">Unannotated protein</fullName>
    </submittedName>
</protein>
<feature type="region of interest" description="Disordered" evidence="1">
    <location>
        <begin position="1"/>
        <end position="38"/>
    </location>
</feature>
<name>A0A6J6J1N6_9ZZZZ</name>
<sequence>MAQKEQKPQKNNKKAPAKNLKEKRLEKQAKAEGKKNSQ</sequence>
<organism evidence="2">
    <name type="scientific">freshwater metagenome</name>
    <dbReference type="NCBI Taxonomy" id="449393"/>
    <lineage>
        <taxon>unclassified sequences</taxon>
        <taxon>metagenomes</taxon>
        <taxon>ecological metagenomes</taxon>
    </lineage>
</organism>